<dbReference type="PROSITE" id="PS51032">
    <property type="entry name" value="AP2_ERF"/>
    <property type="match status" value="2"/>
</dbReference>
<accession>A0A2P5YQE5</accession>
<dbReference type="SMART" id="SM00380">
    <property type="entry name" value="AP2"/>
    <property type="match status" value="2"/>
</dbReference>
<keyword evidence="3" id="KW-0238">DNA-binding</keyword>
<proteinExistence type="inferred from homology"/>
<evidence type="ECO:0000256" key="8">
    <source>
        <dbReference type="SAM" id="MobiDB-lite"/>
    </source>
</evidence>
<dbReference type="EMBL" id="KZ662895">
    <property type="protein sequence ID" value="PPS17793.1"/>
    <property type="molecule type" value="Genomic_DNA"/>
</dbReference>
<organism evidence="10 11">
    <name type="scientific">Gossypium barbadense</name>
    <name type="common">Sea Island cotton</name>
    <name type="synonym">Hibiscus barbadensis</name>
    <dbReference type="NCBI Taxonomy" id="3634"/>
    <lineage>
        <taxon>Eukaryota</taxon>
        <taxon>Viridiplantae</taxon>
        <taxon>Streptophyta</taxon>
        <taxon>Embryophyta</taxon>
        <taxon>Tracheophyta</taxon>
        <taxon>Spermatophyta</taxon>
        <taxon>Magnoliopsida</taxon>
        <taxon>eudicotyledons</taxon>
        <taxon>Gunneridae</taxon>
        <taxon>Pentapetalae</taxon>
        <taxon>rosids</taxon>
        <taxon>malvids</taxon>
        <taxon>Malvales</taxon>
        <taxon>Malvaceae</taxon>
        <taxon>Malvoideae</taxon>
        <taxon>Gossypium</taxon>
    </lineage>
</organism>
<dbReference type="PANTHER" id="PTHR31985">
    <property type="entry name" value="ETHYLENE-RESPONSIVE TRANSCRIPTION FACTOR ERF042-RELATED"/>
    <property type="match status" value="1"/>
</dbReference>
<dbReference type="Gene3D" id="3.30.730.10">
    <property type="entry name" value="AP2/ERF domain"/>
    <property type="match status" value="2"/>
</dbReference>
<evidence type="ECO:0000313" key="11">
    <source>
        <dbReference type="Proteomes" id="UP000239757"/>
    </source>
</evidence>
<dbReference type="Pfam" id="PF00847">
    <property type="entry name" value="AP2"/>
    <property type="match status" value="2"/>
</dbReference>
<evidence type="ECO:0000256" key="2">
    <source>
        <dbReference type="ARBA" id="ARBA00023015"/>
    </source>
</evidence>
<evidence type="ECO:0000256" key="7">
    <source>
        <dbReference type="ARBA" id="ARBA00024343"/>
    </source>
</evidence>
<dbReference type="InterPro" id="IPR016177">
    <property type="entry name" value="DNA-bd_dom_sf"/>
</dbReference>
<comment type="similarity">
    <text evidence="7">Belongs to the AP2/ERF transcription factor family. ERF subfamily.</text>
</comment>
<dbReference type="FunFam" id="3.30.730.10:FF:000001">
    <property type="entry name" value="Ethylene-responsive transcription factor 2"/>
    <property type="match status" value="2"/>
</dbReference>
<feature type="compositionally biased region" description="Polar residues" evidence="8">
    <location>
        <begin position="248"/>
        <end position="269"/>
    </location>
</feature>
<comment type="subcellular location">
    <subcellularLocation>
        <location evidence="1">Nucleus</location>
    </subcellularLocation>
</comment>
<feature type="domain" description="AP2/ERF" evidence="9">
    <location>
        <begin position="17"/>
        <end position="74"/>
    </location>
</feature>
<dbReference type="OrthoDB" id="1918918at2759"/>
<dbReference type="Proteomes" id="UP000239757">
    <property type="component" value="Unassembled WGS sequence"/>
</dbReference>
<name>A0A2P5YQE5_GOSBA</name>
<evidence type="ECO:0000259" key="9">
    <source>
        <dbReference type="PROSITE" id="PS51032"/>
    </source>
</evidence>
<dbReference type="InterPro" id="IPR051032">
    <property type="entry name" value="AP2/ERF_TF_ERF_subfamily"/>
</dbReference>
<dbReference type="GO" id="GO:0003700">
    <property type="term" value="F:DNA-binding transcription factor activity"/>
    <property type="evidence" value="ECO:0007669"/>
    <property type="project" value="InterPro"/>
</dbReference>
<feature type="domain" description="AP2/ERF" evidence="9">
    <location>
        <begin position="163"/>
        <end position="220"/>
    </location>
</feature>
<dbReference type="InterPro" id="IPR001471">
    <property type="entry name" value="AP2/ERF_dom"/>
</dbReference>
<dbReference type="InterPro" id="IPR036955">
    <property type="entry name" value="AP2/ERF_dom_sf"/>
</dbReference>
<dbReference type="GO" id="GO:0003677">
    <property type="term" value="F:DNA binding"/>
    <property type="evidence" value="ECO:0007669"/>
    <property type="project" value="UniProtKB-KW"/>
</dbReference>
<dbReference type="PANTHER" id="PTHR31985:SF215">
    <property type="entry name" value="OS02G0781300 PROTEIN"/>
    <property type="match status" value="1"/>
</dbReference>
<dbReference type="AlphaFoldDB" id="A0A2P5YQE5"/>
<keyword evidence="5" id="KW-0804">Transcription</keyword>
<feature type="compositionally biased region" description="Polar residues" evidence="8">
    <location>
        <begin position="102"/>
        <end position="123"/>
    </location>
</feature>
<keyword evidence="2" id="KW-0805">Transcription regulation</keyword>
<feature type="region of interest" description="Disordered" evidence="8">
    <location>
        <begin position="248"/>
        <end position="270"/>
    </location>
</feature>
<evidence type="ECO:0000256" key="4">
    <source>
        <dbReference type="ARBA" id="ARBA00023159"/>
    </source>
</evidence>
<dbReference type="CDD" id="cd00018">
    <property type="entry name" value="AP2"/>
    <property type="match status" value="2"/>
</dbReference>
<dbReference type="SUPFAM" id="SSF54171">
    <property type="entry name" value="DNA-binding domain"/>
    <property type="match status" value="2"/>
</dbReference>
<dbReference type="PRINTS" id="PR00367">
    <property type="entry name" value="ETHRSPELEMNT"/>
</dbReference>
<evidence type="ECO:0000256" key="1">
    <source>
        <dbReference type="ARBA" id="ARBA00004123"/>
    </source>
</evidence>
<gene>
    <name evidence="10" type="ORF">GOBAR_AA02816</name>
</gene>
<evidence type="ECO:0000256" key="5">
    <source>
        <dbReference type="ARBA" id="ARBA00023163"/>
    </source>
</evidence>
<feature type="region of interest" description="Disordered" evidence="8">
    <location>
        <begin position="102"/>
        <end position="124"/>
    </location>
</feature>
<dbReference type="GO" id="GO:0005634">
    <property type="term" value="C:nucleus"/>
    <property type="evidence" value="ECO:0007669"/>
    <property type="project" value="UniProtKB-SubCell"/>
</dbReference>
<evidence type="ECO:0000256" key="3">
    <source>
        <dbReference type="ARBA" id="ARBA00023125"/>
    </source>
</evidence>
<sequence>MVKLSNEKPRGERNDSQFKGVRKRKWGKWVSEIRLPNSRERIWLGSYDTADKAARAFDAAVFCLRGPSAKFNFPHNPPDIAFGKSLTPSEIQTFAARFANSEPPTTIHSEHSMSSCGTESPSPSVRAAMSLHTPHHHYYNFLHSKTMVKLSNEKPRGERNDSQFKGVRKRKWGKWVSEIRLPNSRERIWLGSYDTADKAARAFDAAVFCLRGPSAKFNFPHNPPDIAFGKSLTPSEIQTFAARFANSEPPTTIHSEHSMSSCGTESPSPSVRLEWETPVVGSFTDGLTMDAGNYGLDYGIFPGFDDFSSDVVIGSSVGNIAGEEEEDNVDGILVSESFLWDF</sequence>
<evidence type="ECO:0000313" key="10">
    <source>
        <dbReference type="EMBL" id="PPS17793.1"/>
    </source>
</evidence>
<keyword evidence="4" id="KW-0010">Activator</keyword>
<keyword evidence="6" id="KW-0539">Nucleus</keyword>
<reference evidence="10 11" key="1">
    <citation type="submission" date="2015-01" db="EMBL/GenBank/DDBJ databases">
        <title>Genome of allotetraploid Gossypium barbadense reveals genomic plasticity and fiber elongation in cotton evolution.</title>
        <authorList>
            <person name="Chen X."/>
            <person name="Liu X."/>
            <person name="Zhao B."/>
            <person name="Zheng H."/>
            <person name="Hu Y."/>
            <person name="Lu G."/>
            <person name="Yang C."/>
            <person name="Chen J."/>
            <person name="Shan C."/>
            <person name="Zhang L."/>
            <person name="Zhou Y."/>
            <person name="Wang L."/>
            <person name="Guo W."/>
            <person name="Bai Y."/>
            <person name="Ruan J."/>
            <person name="Shangguan X."/>
            <person name="Mao Y."/>
            <person name="Jiang J."/>
            <person name="Zhu Y."/>
            <person name="Lei J."/>
            <person name="Kang H."/>
            <person name="Chen S."/>
            <person name="He X."/>
            <person name="Wang R."/>
            <person name="Wang Y."/>
            <person name="Chen J."/>
            <person name="Wang L."/>
            <person name="Yu S."/>
            <person name="Wang B."/>
            <person name="Wei J."/>
            <person name="Song S."/>
            <person name="Lu X."/>
            <person name="Gao Z."/>
            <person name="Gu W."/>
            <person name="Deng X."/>
            <person name="Ma D."/>
            <person name="Wang S."/>
            <person name="Liang W."/>
            <person name="Fang L."/>
            <person name="Cai C."/>
            <person name="Zhu X."/>
            <person name="Zhou B."/>
            <person name="Zhang Y."/>
            <person name="Chen Z."/>
            <person name="Xu S."/>
            <person name="Zhu R."/>
            <person name="Wang S."/>
            <person name="Zhang T."/>
            <person name="Zhao G."/>
        </authorList>
    </citation>
    <scope>NUCLEOTIDE SEQUENCE [LARGE SCALE GENOMIC DNA]</scope>
    <source>
        <strain evidence="11">cv. Xinhai21</strain>
        <tissue evidence="10">Leaf</tissue>
    </source>
</reference>
<protein>
    <recommendedName>
        <fullName evidence="9">AP2/ERF domain-containing protein</fullName>
    </recommendedName>
</protein>
<evidence type="ECO:0000256" key="6">
    <source>
        <dbReference type="ARBA" id="ARBA00023242"/>
    </source>
</evidence>